<evidence type="ECO:0000256" key="4">
    <source>
        <dbReference type="ARBA" id="ARBA00023306"/>
    </source>
</evidence>
<dbReference type="EMBL" id="CP097118">
    <property type="protein sequence ID" value="USS87256.1"/>
    <property type="molecule type" value="Genomic_DNA"/>
</dbReference>
<dbReference type="InterPro" id="IPR003494">
    <property type="entry name" value="SHS2_FtsA"/>
</dbReference>
<dbReference type="SMART" id="SM00842">
    <property type="entry name" value="FtsA"/>
    <property type="match status" value="1"/>
</dbReference>
<sequence>MKESDIYVGLDIGTTSIKAIVAQRIDGQTNVIGVGNEPSAGVSRGIIVDIDKAASAIRKTLDQAEAKSGVKISSVIVGLPADLVSIDRCSGMISLSDSTQEIGNREIMDVAQAAISNNLPQEREVINLLPEEFKIDDFDDISDPRGMVGSRLELTGRLITGPKTIIHNVRKAVANAGVTIDQLVVGAEAEGKTVLSDSEQDFGTILMDLGGGQSTAAVIHDHELKYIDVDHEGGQYITKDISSVLNISLADADSIKREYGIADAQYAVVDNEFSIEVVGQSQPRKINEKLLAEIIEARLDQILGRLKDKLTAVNALGMPGGIVLTGGVASMPKIAELAANTFGMNVRVYVPDKMGLRHSSFALGLALVNYAIEMSDVERVIYDIFATNHTASAANLEPEPEQDPDQYQEDAPVTDEGNDSSFFSRRSQGQQQKKRKKNGFNFSLKNFFE</sequence>
<evidence type="ECO:0000313" key="9">
    <source>
        <dbReference type="EMBL" id="USS87256.1"/>
    </source>
</evidence>
<keyword evidence="10" id="KW-1185">Reference proteome</keyword>
<feature type="compositionally biased region" description="Low complexity" evidence="7">
    <location>
        <begin position="420"/>
        <end position="431"/>
    </location>
</feature>
<dbReference type="PANTHER" id="PTHR32432:SF4">
    <property type="entry name" value="CELL DIVISION PROTEIN FTSA"/>
    <property type="match status" value="1"/>
</dbReference>
<dbReference type="RefSeq" id="WP_252796554.1">
    <property type="nucleotide sequence ID" value="NZ_CP097118.1"/>
</dbReference>
<dbReference type="InterPro" id="IPR020823">
    <property type="entry name" value="Cell_div_FtsA"/>
</dbReference>
<evidence type="ECO:0000256" key="5">
    <source>
        <dbReference type="HAMAP-Rule" id="MF_02033"/>
    </source>
</evidence>
<feature type="domain" description="SHS2" evidence="8">
    <location>
        <begin position="7"/>
        <end position="194"/>
    </location>
</feature>
<comment type="function">
    <text evidence="5 6">Cell division protein that is involved in the assembly of the Z ring. May serve as a membrane anchor for the Z ring.</text>
</comment>
<dbReference type="CDD" id="cd24048">
    <property type="entry name" value="ASKHA_NBD_FtsA"/>
    <property type="match status" value="1"/>
</dbReference>
<protein>
    <recommendedName>
        <fullName evidence="5 6">Cell division protein FtsA</fullName>
    </recommendedName>
</protein>
<dbReference type="Proteomes" id="UP001057025">
    <property type="component" value="Chromosome"/>
</dbReference>
<evidence type="ECO:0000256" key="7">
    <source>
        <dbReference type="SAM" id="MobiDB-lite"/>
    </source>
</evidence>
<organism evidence="9 10">
    <name type="scientific">Fructilactobacillus hinvesii</name>
    <dbReference type="NCBI Taxonomy" id="2940300"/>
    <lineage>
        <taxon>Bacteria</taxon>
        <taxon>Bacillati</taxon>
        <taxon>Bacillota</taxon>
        <taxon>Bacilli</taxon>
        <taxon>Lactobacillales</taxon>
        <taxon>Lactobacillaceae</taxon>
        <taxon>Fructilactobacillus</taxon>
    </lineage>
</organism>
<keyword evidence="3 5" id="KW-0472">Membrane</keyword>
<proteinExistence type="inferred from homology"/>
<dbReference type="Gene3D" id="3.30.1490.110">
    <property type="match status" value="1"/>
</dbReference>
<dbReference type="GO" id="GO:0051301">
    <property type="term" value="P:cell division"/>
    <property type="evidence" value="ECO:0007669"/>
    <property type="project" value="UniProtKB-KW"/>
</dbReference>
<dbReference type="PANTHER" id="PTHR32432">
    <property type="entry name" value="CELL DIVISION PROTEIN FTSA-RELATED"/>
    <property type="match status" value="1"/>
</dbReference>
<evidence type="ECO:0000313" key="10">
    <source>
        <dbReference type="Proteomes" id="UP001057025"/>
    </source>
</evidence>
<evidence type="ECO:0000256" key="2">
    <source>
        <dbReference type="ARBA" id="ARBA00022618"/>
    </source>
</evidence>
<dbReference type="HAMAP" id="MF_02033">
    <property type="entry name" value="FtsA"/>
    <property type="match status" value="1"/>
</dbReference>
<keyword evidence="2 5" id="KW-0132">Cell division</keyword>
<dbReference type="NCBIfam" id="TIGR01174">
    <property type="entry name" value="ftsA"/>
    <property type="match status" value="1"/>
</dbReference>
<dbReference type="Gene3D" id="3.30.420.40">
    <property type="match status" value="2"/>
</dbReference>
<comment type="subunit">
    <text evidence="5">Self-interacts. Interacts with FtsZ.</text>
</comment>
<dbReference type="PIRSF" id="PIRSF003101">
    <property type="entry name" value="FtsA"/>
    <property type="match status" value="1"/>
</dbReference>
<evidence type="ECO:0000259" key="8">
    <source>
        <dbReference type="SMART" id="SM00842"/>
    </source>
</evidence>
<evidence type="ECO:0000256" key="6">
    <source>
        <dbReference type="PIRNR" id="PIRNR003101"/>
    </source>
</evidence>
<dbReference type="Pfam" id="PF14450">
    <property type="entry name" value="FtsA"/>
    <property type="match status" value="1"/>
</dbReference>
<name>A0ABY5BSG3_9LACO</name>
<dbReference type="InterPro" id="IPR043129">
    <property type="entry name" value="ATPase_NBD"/>
</dbReference>
<dbReference type="InterPro" id="IPR050696">
    <property type="entry name" value="FtsA/MreB"/>
</dbReference>
<feature type="region of interest" description="Disordered" evidence="7">
    <location>
        <begin position="393"/>
        <end position="449"/>
    </location>
</feature>
<feature type="compositionally biased region" description="Acidic residues" evidence="7">
    <location>
        <begin position="398"/>
        <end position="418"/>
    </location>
</feature>
<comment type="subcellular location">
    <subcellularLocation>
        <location evidence="5">Cell membrane</location>
        <topology evidence="5">Peripheral membrane protein</topology>
        <orientation evidence="5">Cytoplasmic side</orientation>
    </subcellularLocation>
    <text evidence="5">Localizes to the Z ring in an FtsZ-dependent manner. Targeted to the membrane through a conserved C-terminal amphipathic helix.</text>
</comment>
<comment type="similarity">
    <text evidence="5 6">Belongs to the FtsA/MreB family.</text>
</comment>
<reference evidence="9" key="1">
    <citation type="submission" date="2022-05" db="EMBL/GenBank/DDBJ databases">
        <authorList>
            <person name="Oliphant S.A."/>
            <person name="Watson-Haigh N.S."/>
            <person name="Sumby K.M."/>
            <person name="Gardner J.M."/>
            <person name="Jiranek V."/>
        </authorList>
    </citation>
    <scope>NUCLEOTIDE SEQUENCE</scope>
    <source>
        <strain evidence="9">KI11_C11</strain>
    </source>
</reference>
<keyword evidence="1 5" id="KW-1003">Cell membrane</keyword>
<dbReference type="SUPFAM" id="SSF53067">
    <property type="entry name" value="Actin-like ATPase domain"/>
    <property type="match status" value="2"/>
</dbReference>
<keyword evidence="4 5" id="KW-0131">Cell cycle</keyword>
<dbReference type="Pfam" id="PF02491">
    <property type="entry name" value="SHS2_FTSA"/>
    <property type="match status" value="1"/>
</dbReference>
<gene>
    <name evidence="5 9" type="primary">ftsA</name>
    <name evidence="9" type="ORF">M3M39_03815</name>
</gene>
<evidence type="ECO:0000256" key="3">
    <source>
        <dbReference type="ARBA" id="ARBA00023136"/>
    </source>
</evidence>
<evidence type="ECO:0000256" key="1">
    <source>
        <dbReference type="ARBA" id="ARBA00022475"/>
    </source>
</evidence>
<accession>A0ABY5BSG3</accession>